<evidence type="ECO:0000256" key="1">
    <source>
        <dbReference type="SAM" id="SignalP"/>
    </source>
</evidence>
<feature type="signal peptide" evidence="1">
    <location>
        <begin position="1"/>
        <end position="16"/>
    </location>
</feature>
<protein>
    <recommendedName>
        <fullName evidence="4">Lipoprotein</fullName>
    </recommendedName>
</protein>
<dbReference type="EMBL" id="JASVEJ010000020">
    <property type="protein sequence ID" value="MDL5056877.1"/>
    <property type="molecule type" value="Genomic_DNA"/>
</dbReference>
<name>A0ABT7LXY0_9CYAN</name>
<reference evidence="2 3" key="1">
    <citation type="submission" date="2023-06" db="EMBL/GenBank/DDBJ databases">
        <title>Whole genome sequence of Oscillatoria calcuttensis NRMC-F 0142.</title>
        <authorList>
            <person name="Shakena Fathima T."/>
            <person name="Muralitharan G."/>
            <person name="Thajuddin N."/>
        </authorList>
    </citation>
    <scope>NUCLEOTIDE SEQUENCE [LARGE SCALE GENOMIC DNA]</scope>
    <source>
        <strain evidence="2 3">NRMC-F 0142</strain>
    </source>
</reference>
<dbReference type="PROSITE" id="PS51257">
    <property type="entry name" value="PROKAR_LIPOPROTEIN"/>
    <property type="match status" value="1"/>
</dbReference>
<evidence type="ECO:0008006" key="4">
    <source>
        <dbReference type="Google" id="ProtNLM"/>
    </source>
</evidence>
<evidence type="ECO:0000313" key="3">
    <source>
        <dbReference type="Proteomes" id="UP001230986"/>
    </source>
</evidence>
<comment type="caution">
    <text evidence="2">The sequence shown here is derived from an EMBL/GenBank/DDBJ whole genome shotgun (WGS) entry which is preliminary data.</text>
</comment>
<dbReference type="RefSeq" id="WP_286004312.1">
    <property type="nucleotide sequence ID" value="NZ_JASVEJ010000020.1"/>
</dbReference>
<gene>
    <name evidence="2" type="ORF">QQ055_05275</name>
</gene>
<proteinExistence type="predicted"/>
<evidence type="ECO:0000313" key="2">
    <source>
        <dbReference type="EMBL" id="MDL5056877.1"/>
    </source>
</evidence>
<sequence length="150" mass="15952">MILKTLLLATLWVVLAACTPAPIPPQENAFSAIESFVFEAQPGSQGQYLEQPIVSATGGEGQITINATLSTPDPCHQLTGTAEQNGSQLTVRAIATPQSEGACIMTIGNFSYEARITDLSPGRYQLEVIHEYPSAGWEEGTVLSQTVDVS</sequence>
<feature type="chain" id="PRO_5046665597" description="Lipoprotein" evidence="1">
    <location>
        <begin position="17"/>
        <end position="150"/>
    </location>
</feature>
<dbReference type="Proteomes" id="UP001230986">
    <property type="component" value="Unassembled WGS sequence"/>
</dbReference>
<keyword evidence="3" id="KW-1185">Reference proteome</keyword>
<organism evidence="2 3">
    <name type="scientific">Geitlerinema calcuttense NRMC-F 0142</name>
    <dbReference type="NCBI Taxonomy" id="2922238"/>
    <lineage>
        <taxon>Bacteria</taxon>
        <taxon>Bacillati</taxon>
        <taxon>Cyanobacteriota</taxon>
        <taxon>Cyanophyceae</taxon>
        <taxon>Geitlerinematales</taxon>
        <taxon>Geitlerinemataceae</taxon>
        <taxon>Geitlerinema</taxon>
    </lineage>
</organism>
<keyword evidence="1" id="KW-0732">Signal</keyword>
<accession>A0ABT7LXY0</accession>